<evidence type="ECO:0000313" key="8">
    <source>
        <dbReference type="Proteomes" id="UP001165060"/>
    </source>
</evidence>
<dbReference type="EC" id="6.2.1.64" evidence="5"/>
<keyword evidence="2 5" id="KW-0833">Ubl conjugation pathway</keyword>
<dbReference type="InterPro" id="IPR033127">
    <property type="entry name" value="UBQ-activ_enz_E1_Cys_AS"/>
</dbReference>
<comment type="caution">
    <text evidence="7">The sequence shown here is derived from an EMBL/GenBank/DDBJ whole genome shotgun (WGS) entry which is preliminary data.</text>
</comment>
<evidence type="ECO:0000256" key="3">
    <source>
        <dbReference type="ARBA" id="ARBA00022840"/>
    </source>
</evidence>
<dbReference type="EMBL" id="BRYB01000639">
    <property type="protein sequence ID" value="GMI34441.1"/>
    <property type="molecule type" value="Genomic_DNA"/>
</dbReference>
<keyword evidence="3 5" id="KW-0067">ATP-binding</keyword>
<dbReference type="Proteomes" id="UP001165060">
    <property type="component" value="Unassembled WGS sequence"/>
</dbReference>
<accession>A0ABQ6MXC6</accession>
<comment type="pathway">
    <text evidence="5">Protein modification; protein neddylation.</text>
</comment>
<comment type="function">
    <text evidence="5">Catalytic subunit of the dimeric E1 enzyme, which activates NEDD8.</text>
</comment>
<dbReference type="InterPro" id="IPR045886">
    <property type="entry name" value="ThiF/MoeB/HesA"/>
</dbReference>
<dbReference type="Gene3D" id="3.40.50.720">
    <property type="entry name" value="NAD(P)-binding Rossmann-like Domain"/>
    <property type="match status" value="1"/>
</dbReference>
<keyword evidence="1 5" id="KW-0547">Nucleotide-binding</keyword>
<dbReference type="PROSITE" id="PS00865">
    <property type="entry name" value="UBIQUITIN_ACTIVAT_2"/>
    <property type="match status" value="1"/>
</dbReference>
<evidence type="ECO:0000259" key="6">
    <source>
        <dbReference type="Pfam" id="PF00899"/>
    </source>
</evidence>
<protein>
    <recommendedName>
        <fullName evidence="5">NEDD8-activating enzyme E1 catalytic subunit</fullName>
        <ecNumber evidence="5">6.2.1.64</ecNumber>
    </recommendedName>
</protein>
<comment type="similarity">
    <text evidence="5">Belongs to the ubiquitin-activating E1 family. UBA3 subfamily.</text>
</comment>
<evidence type="ECO:0000256" key="1">
    <source>
        <dbReference type="ARBA" id="ARBA00022741"/>
    </source>
</evidence>
<dbReference type="PANTHER" id="PTHR10953:SF6">
    <property type="entry name" value="NEDD8-ACTIVATING ENZYME E1 CATALYTIC SUBUNIT"/>
    <property type="match status" value="1"/>
</dbReference>
<evidence type="ECO:0000256" key="2">
    <source>
        <dbReference type="ARBA" id="ARBA00022786"/>
    </source>
</evidence>
<dbReference type="SUPFAM" id="SSF69572">
    <property type="entry name" value="Activating enzymes of the ubiquitin-like proteins"/>
    <property type="match status" value="1"/>
</dbReference>
<feature type="domain" description="THIF-type NAD/FAD binding fold" evidence="6">
    <location>
        <begin position="6"/>
        <end position="97"/>
    </location>
</feature>
<dbReference type="PANTHER" id="PTHR10953">
    <property type="entry name" value="UBIQUITIN-ACTIVATING ENZYME E1"/>
    <property type="match status" value="1"/>
</dbReference>
<keyword evidence="5" id="KW-0436">Ligase</keyword>
<name>A0ABQ6MXC6_9STRA</name>
<reference evidence="7 8" key="1">
    <citation type="journal article" date="2023" name="Commun. Biol.">
        <title>Genome analysis of Parmales, the sister group of diatoms, reveals the evolutionary specialization of diatoms from phago-mixotrophs to photoautotrophs.</title>
        <authorList>
            <person name="Ban H."/>
            <person name="Sato S."/>
            <person name="Yoshikawa S."/>
            <person name="Yamada K."/>
            <person name="Nakamura Y."/>
            <person name="Ichinomiya M."/>
            <person name="Sato N."/>
            <person name="Blanc-Mathieu R."/>
            <person name="Endo H."/>
            <person name="Kuwata A."/>
            <person name="Ogata H."/>
        </authorList>
    </citation>
    <scope>NUCLEOTIDE SEQUENCE [LARGE SCALE GENOMIC DNA]</scope>
</reference>
<evidence type="ECO:0000256" key="4">
    <source>
        <dbReference type="PROSITE-ProRule" id="PRU10132"/>
    </source>
</evidence>
<organism evidence="7 8">
    <name type="scientific">Tetraparma gracilis</name>
    <dbReference type="NCBI Taxonomy" id="2962635"/>
    <lineage>
        <taxon>Eukaryota</taxon>
        <taxon>Sar</taxon>
        <taxon>Stramenopiles</taxon>
        <taxon>Ochrophyta</taxon>
        <taxon>Bolidophyceae</taxon>
        <taxon>Parmales</taxon>
        <taxon>Triparmaceae</taxon>
        <taxon>Tetraparma</taxon>
    </lineage>
</organism>
<keyword evidence="8" id="KW-1185">Reference proteome</keyword>
<sequence>MIQDKPISFYKQFSCIISGLDNVEARRWLNAMIVSLVTLDEDGDPDPSTIIPIVDGGTEGFRGQSRVIIPRVTSCFECSLDSFPPQKTFPMCTIAETPRLPEHCISYAFMLQWPKEFPDKK</sequence>
<proteinExistence type="inferred from homology"/>
<feature type="active site" description="Glycyl thioester intermediate" evidence="4">
    <location>
        <position position="92"/>
    </location>
</feature>
<comment type="catalytic activity">
    <reaction evidence="5">
        <text>ATP + [NEDD8 protein] + [E1 NEDD8-activating enzyme]-L-cysteine = AMP + diphosphate + [E1 NEDD8-activating enzyme]-S-[NEDD8 protein]-yl-L-cysteine.</text>
        <dbReference type="EC" id="6.2.1.64"/>
    </reaction>
</comment>
<evidence type="ECO:0000256" key="5">
    <source>
        <dbReference type="RuleBase" id="RU368009"/>
    </source>
</evidence>
<dbReference type="Pfam" id="PF00899">
    <property type="entry name" value="ThiF"/>
    <property type="match status" value="1"/>
</dbReference>
<dbReference type="InterPro" id="IPR035985">
    <property type="entry name" value="Ubiquitin-activating_enz"/>
</dbReference>
<dbReference type="InterPro" id="IPR000594">
    <property type="entry name" value="ThiF_NAD_FAD-bd"/>
</dbReference>
<gene>
    <name evidence="7" type="ORF">TeGR_g12022</name>
</gene>
<evidence type="ECO:0000313" key="7">
    <source>
        <dbReference type="EMBL" id="GMI34441.1"/>
    </source>
</evidence>